<feature type="region of interest" description="Disordered" evidence="1">
    <location>
        <begin position="44"/>
        <end position="72"/>
    </location>
</feature>
<reference evidence="3 4" key="1">
    <citation type="submission" date="2019-03" db="EMBL/GenBank/DDBJ databases">
        <title>Genomic Encyclopedia of Type Strains, Phase IV (KMG-IV): sequencing the most valuable type-strain genomes for metagenomic binning, comparative biology and taxonomic classification.</title>
        <authorList>
            <person name="Goeker M."/>
        </authorList>
    </citation>
    <scope>NUCLEOTIDE SEQUENCE [LARGE SCALE GENOMIC DNA]</scope>
    <source>
        <strain evidence="3 4">DSM 25903</strain>
    </source>
</reference>
<feature type="chain" id="PRO_5020676035" evidence="2">
    <location>
        <begin position="42"/>
        <end position="139"/>
    </location>
</feature>
<keyword evidence="2" id="KW-0732">Signal</keyword>
<accession>A0A4V3DXQ0</accession>
<evidence type="ECO:0000313" key="3">
    <source>
        <dbReference type="EMBL" id="TDR89569.1"/>
    </source>
</evidence>
<proteinExistence type="predicted"/>
<protein>
    <submittedName>
        <fullName evidence="3">Helix-hairpin-helix protein</fullName>
    </submittedName>
</protein>
<gene>
    <name evidence="3" type="ORF">EV668_2401</name>
</gene>
<name>A0A4V3DXQ0_9HYPH</name>
<evidence type="ECO:0000256" key="1">
    <source>
        <dbReference type="SAM" id="MobiDB-lite"/>
    </source>
</evidence>
<evidence type="ECO:0000256" key="2">
    <source>
        <dbReference type="SAM" id="SignalP"/>
    </source>
</evidence>
<dbReference type="Pfam" id="PF12836">
    <property type="entry name" value="HHH_3"/>
    <property type="match status" value="1"/>
</dbReference>
<keyword evidence="4" id="KW-1185">Reference proteome</keyword>
<sequence>MIAPGLLPRGFGIAGVNLMLRSRLLAAALLSALVLPIAAQAQQAAPATSPAKPAPAAPATAPAAKPAPAPAATPAATKLLDLNSATKEELEALPGIGAVRSEAIIKNRPYRGKDDLVRKKIVPQNVYDQIKDRIIAKQA</sequence>
<comment type="caution">
    <text evidence="3">The sequence shown here is derived from an EMBL/GenBank/DDBJ whole genome shotgun (WGS) entry which is preliminary data.</text>
</comment>
<dbReference type="AlphaFoldDB" id="A0A4V3DXQ0"/>
<organism evidence="3 4">
    <name type="scientific">Enterovirga rhinocerotis</name>
    <dbReference type="NCBI Taxonomy" id="1339210"/>
    <lineage>
        <taxon>Bacteria</taxon>
        <taxon>Pseudomonadati</taxon>
        <taxon>Pseudomonadota</taxon>
        <taxon>Alphaproteobacteria</taxon>
        <taxon>Hyphomicrobiales</taxon>
        <taxon>Methylobacteriaceae</taxon>
        <taxon>Enterovirga</taxon>
    </lineage>
</organism>
<dbReference type="Gene3D" id="1.10.150.320">
    <property type="entry name" value="Photosystem II 12 kDa extrinsic protein"/>
    <property type="match status" value="1"/>
</dbReference>
<dbReference type="Proteomes" id="UP000295122">
    <property type="component" value="Unassembled WGS sequence"/>
</dbReference>
<dbReference type="EMBL" id="SNZR01000013">
    <property type="protein sequence ID" value="TDR89569.1"/>
    <property type="molecule type" value="Genomic_DNA"/>
</dbReference>
<feature type="signal peptide" evidence="2">
    <location>
        <begin position="1"/>
        <end position="41"/>
    </location>
</feature>
<evidence type="ECO:0000313" key="4">
    <source>
        <dbReference type="Proteomes" id="UP000295122"/>
    </source>
</evidence>
<dbReference type="SUPFAM" id="SSF81585">
    <property type="entry name" value="PsbU/PolX domain-like"/>
    <property type="match status" value="1"/>
</dbReference>